<reference evidence="1" key="1">
    <citation type="submission" date="2021-04" db="EMBL/GenBank/DDBJ databases">
        <title>Pseudonocardia sp. nov., isolated from sandy soil of mangrove forest.</title>
        <authorList>
            <person name="Zan Z."/>
            <person name="Huang R."/>
            <person name="Liu W."/>
        </authorList>
    </citation>
    <scope>NUCLEOTIDE SEQUENCE</scope>
    <source>
        <strain evidence="1">S2-4</strain>
    </source>
</reference>
<dbReference type="EMBL" id="JAGSOV010000063">
    <property type="protein sequence ID" value="MCO1659194.1"/>
    <property type="molecule type" value="Genomic_DNA"/>
</dbReference>
<dbReference type="RefSeq" id="WP_252443919.1">
    <property type="nucleotide sequence ID" value="NZ_JAGSOV010000063.1"/>
</dbReference>
<protein>
    <recommendedName>
        <fullName evidence="3">ATP-binding protein</fullName>
    </recommendedName>
</protein>
<dbReference type="Proteomes" id="UP001165283">
    <property type="component" value="Unassembled WGS sequence"/>
</dbReference>
<proteinExistence type="predicted"/>
<name>A0ABT1A951_9PSEU</name>
<accession>A0ABT1A951</accession>
<comment type="caution">
    <text evidence="1">The sequence shown here is derived from an EMBL/GenBank/DDBJ whole genome shotgun (WGS) entry which is preliminary data.</text>
</comment>
<gene>
    <name evidence="1" type="ORF">KDL28_29395</name>
</gene>
<evidence type="ECO:0008006" key="3">
    <source>
        <dbReference type="Google" id="ProtNLM"/>
    </source>
</evidence>
<evidence type="ECO:0000313" key="1">
    <source>
        <dbReference type="EMBL" id="MCO1659194.1"/>
    </source>
</evidence>
<dbReference type="SUPFAM" id="SSF52540">
    <property type="entry name" value="P-loop containing nucleoside triphosphate hydrolases"/>
    <property type="match status" value="1"/>
</dbReference>
<evidence type="ECO:0000313" key="2">
    <source>
        <dbReference type="Proteomes" id="UP001165283"/>
    </source>
</evidence>
<dbReference type="InterPro" id="IPR027417">
    <property type="entry name" value="P-loop_NTPase"/>
</dbReference>
<keyword evidence="2" id="KW-1185">Reference proteome</keyword>
<sequence length="531" mass="58731">MTNGISTINKALNLIPKRAESRQVERLRDTFVDSGVAAALQAVDHQILYGRRGTGKTHALRYIETVAGTNGDLGVYIDLRQVGSPDGLFLGDETPPTERAARLLVDLIVLVHDAILGAALERDDLLLDESFVQRLDALAVAISSVRIEGEVEVSSEAETNATAKESVSGSAGLSMKSVSLEIGSSGERASEGRDLQKESRKGVERRNLNFTQVAQALRALADSISRARIWLLLDEWGAIPLDTQPYLAEFLVRTILPVQRFTVKIAAIEQQARFRERRSNGQFIGIELGADMAANVDLDEFMVFELNEERARSFFRALFFKHVTSGVDESERVANVTRQEDLVRVAFTDKRAFDELVRAAEGVPRDALNIAAKAALNAGAGLISVPHVRQAARAWFQTDKERAFSDNTEAQRLLNWIIDNVIRTKRARGFLVNQRETGSLLIKALFDARVLHVVRRGYSAQDEPGERYDVYVIDYGAYVDLIHTKYEPLGMLSIGVEDDPSYADVPTQDLRAIRRAVLRLDDFVAPAVGAS</sequence>
<organism evidence="1 2">
    <name type="scientific">Pseudonocardia humida</name>
    <dbReference type="NCBI Taxonomy" id="2800819"/>
    <lineage>
        <taxon>Bacteria</taxon>
        <taxon>Bacillati</taxon>
        <taxon>Actinomycetota</taxon>
        <taxon>Actinomycetes</taxon>
        <taxon>Pseudonocardiales</taxon>
        <taxon>Pseudonocardiaceae</taxon>
        <taxon>Pseudonocardia</taxon>
    </lineage>
</organism>